<feature type="transmembrane region" description="Helical" evidence="19">
    <location>
        <begin position="107"/>
        <end position="125"/>
    </location>
</feature>
<feature type="transmembrane region" description="Helical" evidence="19">
    <location>
        <begin position="179"/>
        <end position="198"/>
    </location>
</feature>
<name>A0A1M6AQA4_BUTFI</name>
<keyword evidence="7 19" id="KW-1003">Cell membrane</keyword>
<dbReference type="GeneID" id="89510975"/>
<feature type="transmembrane region" description="Helical" evidence="19">
    <location>
        <begin position="234"/>
        <end position="258"/>
    </location>
</feature>
<evidence type="ECO:0000313" key="20">
    <source>
        <dbReference type="EMBL" id="SHI38577.1"/>
    </source>
</evidence>
<dbReference type="PANTHER" id="PTHR34148:SF1">
    <property type="entry name" value="ADENOSYLCOBINAMIDE-GDP RIBAZOLETRANSFERASE"/>
    <property type="match status" value="1"/>
</dbReference>
<feature type="transmembrane region" description="Helical" evidence="19">
    <location>
        <begin position="137"/>
        <end position="159"/>
    </location>
</feature>
<evidence type="ECO:0000256" key="18">
    <source>
        <dbReference type="ARBA" id="ARBA00049504"/>
    </source>
</evidence>
<dbReference type="PANTHER" id="PTHR34148">
    <property type="entry name" value="ADENOSYLCOBINAMIDE-GDP RIBAZOLETRANSFERASE"/>
    <property type="match status" value="1"/>
</dbReference>
<sequence>MLRSLAIAISMYSRIPMPQFEWKEKDMRYAICFFPVVGLIIGIIEYLLWILGRSVYASSMLKACIFIAIPLMVTGGIHADGFIDTADAFCSFQNKEKKLEIMKDPHVGAFGILRFVILLLIYLGFSHQAFEVCVRRQFYCIFAAFILARSLSGLAAVTLKSAKAEGTLQSFIKDSNRNMAAGILACQAIVIFIFMFIANWKTALGFLICSVLVYIYYIHRTSKQLGGITGDTEGWYLCIQETAYMVTAVIVWHLSILFL</sequence>
<evidence type="ECO:0000256" key="2">
    <source>
        <dbReference type="ARBA" id="ARBA00004651"/>
    </source>
</evidence>
<evidence type="ECO:0000256" key="1">
    <source>
        <dbReference type="ARBA" id="ARBA00001946"/>
    </source>
</evidence>
<comment type="function">
    <text evidence="14 19">Joins adenosylcobinamide-GDP and alpha-ribazole to generate adenosylcobalamin (Ado-cobalamin). Also synthesizes adenosylcobalamin 5'-phosphate from adenosylcobinamide-GDP and alpha-ribazole 5'-phosphate.</text>
</comment>
<evidence type="ECO:0000313" key="21">
    <source>
        <dbReference type="Proteomes" id="UP000184278"/>
    </source>
</evidence>
<evidence type="ECO:0000256" key="15">
    <source>
        <dbReference type="ARBA" id="ARBA00032605"/>
    </source>
</evidence>
<evidence type="ECO:0000256" key="7">
    <source>
        <dbReference type="ARBA" id="ARBA00022475"/>
    </source>
</evidence>
<evidence type="ECO:0000256" key="9">
    <source>
        <dbReference type="ARBA" id="ARBA00022679"/>
    </source>
</evidence>
<feature type="transmembrane region" description="Helical" evidence="19">
    <location>
        <begin position="203"/>
        <end position="219"/>
    </location>
</feature>
<comment type="subcellular location">
    <subcellularLocation>
        <location evidence="2 19">Cell membrane</location>
        <topology evidence="2 19">Multi-pass membrane protein</topology>
    </subcellularLocation>
</comment>
<dbReference type="GO" id="GO:0051073">
    <property type="term" value="F:adenosylcobinamide-GDP ribazoletransferase activity"/>
    <property type="evidence" value="ECO:0007669"/>
    <property type="project" value="UniProtKB-UniRule"/>
</dbReference>
<evidence type="ECO:0000256" key="11">
    <source>
        <dbReference type="ARBA" id="ARBA00022842"/>
    </source>
</evidence>
<evidence type="ECO:0000256" key="13">
    <source>
        <dbReference type="ARBA" id="ARBA00023136"/>
    </source>
</evidence>
<dbReference type="OrthoDB" id="9794626at2"/>
<evidence type="ECO:0000256" key="6">
    <source>
        <dbReference type="ARBA" id="ARBA00015850"/>
    </source>
</evidence>
<evidence type="ECO:0000256" key="16">
    <source>
        <dbReference type="ARBA" id="ARBA00032853"/>
    </source>
</evidence>
<dbReference type="Proteomes" id="UP000184278">
    <property type="component" value="Unassembled WGS sequence"/>
</dbReference>
<evidence type="ECO:0000256" key="12">
    <source>
        <dbReference type="ARBA" id="ARBA00022989"/>
    </source>
</evidence>
<comment type="cofactor">
    <cofactor evidence="1 19">
        <name>Mg(2+)</name>
        <dbReference type="ChEBI" id="CHEBI:18420"/>
    </cofactor>
</comment>
<evidence type="ECO:0000256" key="17">
    <source>
        <dbReference type="ARBA" id="ARBA00048623"/>
    </source>
</evidence>
<evidence type="ECO:0000256" key="3">
    <source>
        <dbReference type="ARBA" id="ARBA00004663"/>
    </source>
</evidence>
<evidence type="ECO:0000256" key="5">
    <source>
        <dbReference type="ARBA" id="ARBA00013200"/>
    </source>
</evidence>
<dbReference type="RefSeq" id="WP_073388952.1">
    <property type="nucleotide sequence ID" value="NZ_FQXK01000028.1"/>
</dbReference>
<keyword evidence="8 19" id="KW-0169">Cobalamin biosynthesis</keyword>
<evidence type="ECO:0000256" key="10">
    <source>
        <dbReference type="ARBA" id="ARBA00022692"/>
    </source>
</evidence>
<feature type="transmembrane region" description="Helical" evidence="19">
    <location>
        <begin position="27"/>
        <end position="48"/>
    </location>
</feature>
<dbReference type="UniPathway" id="UPA00148">
    <property type="reaction ID" value="UER00238"/>
</dbReference>
<comment type="similarity">
    <text evidence="4 19">Belongs to the CobS family.</text>
</comment>
<dbReference type="AlphaFoldDB" id="A0A1M6AQA4"/>
<dbReference type="GO" id="GO:0008818">
    <property type="term" value="F:cobalamin 5'-phosphate synthase activity"/>
    <property type="evidence" value="ECO:0007669"/>
    <property type="project" value="UniProtKB-UniRule"/>
</dbReference>
<comment type="catalytic activity">
    <reaction evidence="17 19">
        <text>alpha-ribazole + adenosylcob(III)inamide-GDP = adenosylcob(III)alamin + GMP + H(+)</text>
        <dbReference type="Rhea" id="RHEA:16049"/>
        <dbReference type="ChEBI" id="CHEBI:10329"/>
        <dbReference type="ChEBI" id="CHEBI:15378"/>
        <dbReference type="ChEBI" id="CHEBI:18408"/>
        <dbReference type="ChEBI" id="CHEBI:58115"/>
        <dbReference type="ChEBI" id="CHEBI:60487"/>
        <dbReference type="EC" id="2.7.8.26"/>
    </reaction>
</comment>
<dbReference type="HAMAP" id="MF_00719">
    <property type="entry name" value="CobS"/>
    <property type="match status" value="1"/>
</dbReference>
<reference evidence="21" key="1">
    <citation type="submission" date="2016-11" db="EMBL/GenBank/DDBJ databases">
        <authorList>
            <person name="Varghese N."/>
            <person name="Submissions S."/>
        </authorList>
    </citation>
    <scope>NUCLEOTIDE SEQUENCE [LARGE SCALE GENOMIC DNA]</scope>
    <source>
        <strain evidence="21">DSM 3071</strain>
    </source>
</reference>
<keyword evidence="9 19" id="KW-0808">Transferase</keyword>
<comment type="catalytic activity">
    <reaction evidence="18 19">
        <text>alpha-ribazole 5'-phosphate + adenosylcob(III)inamide-GDP = adenosylcob(III)alamin 5'-phosphate + GMP + H(+)</text>
        <dbReference type="Rhea" id="RHEA:23560"/>
        <dbReference type="ChEBI" id="CHEBI:15378"/>
        <dbReference type="ChEBI" id="CHEBI:57918"/>
        <dbReference type="ChEBI" id="CHEBI:58115"/>
        <dbReference type="ChEBI" id="CHEBI:60487"/>
        <dbReference type="ChEBI" id="CHEBI:60493"/>
        <dbReference type="EC" id="2.7.8.26"/>
    </reaction>
</comment>
<dbReference type="GO" id="GO:0005886">
    <property type="term" value="C:plasma membrane"/>
    <property type="evidence" value="ECO:0007669"/>
    <property type="project" value="UniProtKB-SubCell"/>
</dbReference>
<organism evidence="20 21">
    <name type="scientific">Butyrivibrio fibrisolvens DSM 3071</name>
    <dbReference type="NCBI Taxonomy" id="1121131"/>
    <lineage>
        <taxon>Bacteria</taxon>
        <taxon>Bacillati</taxon>
        <taxon>Bacillota</taxon>
        <taxon>Clostridia</taxon>
        <taxon>Lachnospirales</taxon>
        <taxon>Lachnospiraceae</taxon>
        <taxon>Butyrivibrio</taxon>
    </lineage>
</organism>
<keyword evidence="21" id="KW-1185">Reference proteome</keyword>
<keyword evidence="12 19" id="KW-1133">Transmembrane helix</keyword>
<dbReference type="STRING" id="1121131.SAMN02745229_03000"/>
<evidence type="ECO:0000256" key="8">
    <source>
        <dbReference type="ARBA" id="ARBA00022573"/>
    </source>
</evidence>
<protein>
    <recommendedName>
        <fullName evidence="6 19">Adenosylcobinamide-GDP ribazoletransferase</fullName>
        <ecNumber evidence="5 19">2.7.8.26</ecNumber>
    </recommendedName>
    <alternativeName>
        <fullName evidence="16 19">Cobalamin synthase</fullName>
    </alternativeName>
    <alternativeName>
        <fullName evidence="15 19">Cobalamin-5'-phosphate synthase</fullName>
    </alternativeName>
</protein>
<gene>
    <name evidence="19" type="primary">cobS</name>
    <name evidence="20" type="ORF">SAMN02745229_03000</name>
</gene>
<proteinExistence type="inferred from homology"/>
<dbReference type="EMBL" id="FQXK01000028">
    <property type="protein sequence ID" value="SHI38577.1"/>
    <property type="molecule type" value="Genomic_DNA"/>
</dbReference>
<feature type="transmembrane region" description="Helical" evidence="19">
    <location>
        <begin position="60"/>
        <end position="79"/>
    </location>
</feature>
<evidence type="ECO:0000256" key="4">
    <source>
        <dbReference type="ARBA" id="ARBA00010561"/>
    </source>
</evidence>
<dbReference type="GO" id="GO:0009236">
    <property type="term" value="P:cobalamin biosynthetic process"/>
    <property type="evidence" value="ECO:0007669"/>
    <property type="project" value="UniProtKB-UniRule"/>
</dbReference>
<accession>A0A1M6AQA4</accession>
<dbReference type="InterPro" id="IPR003805">
    <property type="entry name" value="CobS"/>
</dbReference>
<evidence type="ECO:0000256" key="19">
    <source>
        <dbReference type="HAMAP-Rule" id="MF_00719"/>
    </source>
</evidence>
<dbReference type="EC" id="2.7.8.26" evidence="5 19"/>
<keyword evidence="13 19" id="KW-0472">Membrane</keyword>
<comment type="pathway">
    <text evidence="3 19">Cofactor biosynthesis; adenosylcobalamin biosynthesis; adenosylcobalamin from cob(II)yrinate a,c-diamide: step 7/7.</text>
</comment>
<keyword evidence="11 19" id="KW-0460">Magnesium</keyword>
<keyword evidence="10 19" id="KW-0812">Transmembrane</keyword>
<evidence type="ECO:0000256" key="14">
    <source>
        <dbReference type="ARBA" id="ARBA00025228"/>
    </source>
</evidence>
<dbReference type="Pfam" id="PF02654">
    <property type="entry name" value="CobS"/>
    <property type="match status" value="1"/>
</dbReference>